<evidence type="ECO:0000256" key="7">
    <source>
        <dbReference type="RuleBase" id="RU000548"/>
    </source>
</evidence>
<dbReference type="GO" id="GO:0006730">
    <property type="term" value="P:one-carbon metabolic process"/>
    <property type="evidence" value="ECO:0007669"/>
    <property type="project" value="UniProtKB-UniRule"/>
</dbReference>
<dbReference type="SMART" id="SM00996">
    <property type="entry name" value="AdoHcyase"/>
    <property type="match status" value="1"/>
</dbReference>
<protein>
    <recommendedName>
        <fullName evidence="5 7">Adenosylhomocysteinase</fullName>
        <ecNumber evidence="5 7">3.13.2.1</ecNumber>
    </recommendedName>
</protein>
<dbReference type="SUPFAM" id="SSF51735">
    <property type="entry name" value="NAD(P)-binding Rossmann-fold domains"/>
    <property type="match status" value="1"/>
</dbReference>
<dbReference type="SMART" id="SM00997">
    <property type="entry name" value="AdoHcyase_NAD"/>
    <property type="match status" value="1"/>
</dbReference>
<dbReference type="InterPro" id="IPR000043">
    <property type="entry name" value="Adenosylhomocysteinase-like"/>
</dbReference>
<comment type="cofactor">
    <cofactor evidence="6 7">
        <name>NAD(+)</name>
        <dbReference type="ChEBI" id="CHEBI:57540"/>
    </cofactor>
    <text evidence="6 7">Binds 1 NAD(+) per subunit.</text>
</comment>
<dbReference type="OrthoDB" id="9802717at2"/>
<evidence type="ECO:0000256" key="4">
    <source>
        <dbReference type="ARBA" id="ARBA00023027"/>
    </source>
</evidence>
<evidence type="ECO:0000256" key="8">
    <source>
        <dbReference type="RuleBase" id="RU004166"/>
    </source>
</evidence>
<dbReference type="GO" id="GO:0033353">
    <property type="term" value="P:S-adenosylmethionine cycle"/>
    <property type="evidence" value="ECO:0007669"/>
    <property type="project" value="TreeGrafter"/>
</dbReference>
<dbReference type="PANTHER" id="PTHR23420:SF0">
    <property type="entry name" value="ADENOSYLHOMOCYSTEINASE"/>
    <property type="match status" value="1"/>
</dbReference>
<dbReference type="Pfam" id="PF00670">
    <property type="entry name" value="AdoHcyase_NAD"/>
    <property type="match status" value="1"/>
</dbReference>
<dbReference type="InterPro" id="IPR036291">
    <property type="entry name" value="NAD(P)-bd_dom_sf"/>
</dbReference>
<comment type="catalytic activity">
    <reaction evidence="7">
        <text>S-adenosyl-L-homocysteine + H2O = L-homocysteine + adenosine</text>
        <dbReference type="Rhea" id="RHEA:21708"/>
        <dbReference type="ChEBI" id="CHEBI:15377"/>
        <dbReference type="ChEBI" id="CHEBI:16335"/>
        <dbReference type="ChEBI" id="CHEBI:57856"/>
        <dbReference type="ChEBI" id="CHEBI:58199"/>
        <dbReference type="EC" id="3.13.2.1"/>
    </reaction>
</comment>
<comment type="caution">
    <text evidence="10">The sequence shown here is derived from an EMBL/GenBank/DDBJ whole genome shotgun (WGS) entry which is preliminary data.</text>
</comment>
<dbReference type="UniPathway" id="UPA00314">
    <property type="reaction ID" value="UER00076"/>
</dbReference>
<dbReference type="Proteomes" id="UP000236434">
    <property type="component" value="Unassembled WGS sequence"/>
</dbReference>
<dbReference type="GO" id="GO:0004013">
    <property type="term" value="F:adenosylhomocysteinase activity"/>
    <property type="evidence" value="ECO:0007669"/>
    <property type="project" value="UniProtKB-UniRule"/>
</dbReference>
<dbReference type="PROSITE" id="PS00739">
    <property type="entry name" value="ADOHCYASE_2"/>
    <property type="match status" value="1"/>
</dbReference>
<proteinExistence type="inferred from homology"/>
<dbReference type="PIRSF" id="PIRSF001109">
    <property type="entry name" value="Ad_hcy_hydrolase"/>
    <property type="match status" value="1"/>
</dbReference>
<dbReference type="GO" id="GO:0005829">
    <property type="term" value="C:cytosol"/>
    <property type="evidence" value="ECO:0007669"/>
    <property type="project" value="TreeGrafter"/>
</dbReference>
<dbReference type="EMBL" id="AZRL01000016">
    <property type="protein sequence ID" value="PNR96031.1"/>
    <property type="molecule type" value="Genomic_DNA"/>
</dbReference>
<dbReference type="CDD" id="cd00401">
    <property type="entry name" value="SAHH"/>
    <property type="match status" value="1"/>
</dbReference>
<dbReference type="PROSITE" id="PS00738">
    <property type="entry name" value="ADOHCYASE_1"/>
    <property type="match status" value="1"/>
</dbReference>
<dbReference type="Gene3D" id="3.40.50.720">
    <property type="entry name" value="NAD(P)-binding Rossmann-like Domain"/>
    <property type="match status" value="1"/>
</dbReference>
<name>A0A2K1NZS4_9BACT</name>
<dbReference type="InterPro" id="IPR020082">
    <property type="entry name" value="S-Ado-L-homoCys_hydrolase_CS"/>
</dbReference>
<feature type="domain" description="S-adenosyl-L-homocysteine hydrolase NAD binding" evidence="9">
    <location>
        <begin position="178"/>
        <end position="339"/>
    </location>
</feature>
<accession>A0A2K1NZS4</accession>
<evidence type="ECO:0000313" key="11">
    <source>
        <dbReference type="Proteomes" id="UP000236434"/>
    </source>
</evidence>
<dbReference type="PANTHER" id="PTHR23420">
    <property type="entry name" value="ADENOSYLHOMOCYSTEINASE"/>
    <property type="match status" value="1"/>
</dbReference>
<feature type="binding site" evidence="6">
    <location>
        <position position="230"/>
    </location>
    <ligand>
        <name>NAD(+)</name>
        <dbReference type="ChEBI" id="CHEBI:57540"/>
    </ligand>
</feature>
<feature type="binding site" evidence="6">
    <location>
        <begin position="209"/>
        <end position="214"/>
    </location>
    <ligand>
        <name>NAD(+)</name>
        <dbReference type="ChEBI" id="CHEBI:57540"/>
    </ligand>
</feature>
<dbReference type="InterPro" id="IPR042172">
    <property type="entry name" value="Adenosylhomocyst_ase-like_sf"/>
</dbReference>
<dbReference type="NCBIfam" id="TIGR00936">
    <property type="entry name" value="ahcY"/>
    <property type="match status" value="1"/>
</dbReference>
<keyword evidence="2 7" id="KW-0554">One-carbon metabolism</keyword>
<comment type="pathway">
    <text evidence="7">Amino-acid biosynthesis; L-homocysteine biosynthesis; L-homocysteine from S-adenosyl-L-homocysteine: step 1/1.</text>
</comment>
<comment type="similarity">
    <text evidence="1 8">Belongs to the adenosylhomocysteinase family.</text>
</comment>
<evidence type="ECO:0000313" key="10">
    <source>
        <dbReference type="EMBL" id="PNR96031.1"/>
    </source>
</evidence>
<dbReference type="Gene3D" id="3.40.50.1480">
    <property type="entry name" value="Adenosylhomocysteinase-like"/>
    <property type="match status" value="1"/>
</dbReference>
<evidence type="ECO:0000256" key="1">
    <source>
        <dbReference type="ARBA" id="ARBA00007122"/>
    </source>
</evidence>
<keyword evidence="3 7" id="KW-0378">Hydrolase</keyword>
<feature type="binding site" evidence="6">
    <location>
        <position position="333"/>
    </location>
    <ligand>
        <name>NAD(+)</name>
        <dbReference type="ChEBI" id="CHEBI:57540"/>
    </ligand>
</feature>
<dbReference type="InterPro" id="IPR015878">
    <property type="entry name" value="Ado_hCys_hydrolase_NAD-bd"/>
</dbReference>
<dbReference type="RefSeq" id="WP_103067078.1">
    <property type="nucleotide sequence ID" value="NZ_AZRL01000016.1"/>
</dbReference>
<feature type="binding site" evidence="6">
    <location>
        <begin position="144"/>
        <end position="146"/>
    </location>
    <ligand>
        <name>NAD(+)</name>
        <dbReference type="ChEBI" id="CHEBI:57540"/>
    </ligand>
</feature>
<feature type="binding site" evidence="6">
    <location>
        <position position="340"/>
    </location>
    <ligand>
        <name>NAD(+)</name>
        <dbReference type="ChEBI" id="CHEBI:57540"/>
    </ligand>
</feature>
<gene>
    <name evidence="10" type="ORF">X929_05850</name>
</gene>
<evidence type="ECO:0000256" key="2">
    <source>
        <dbReference type="ARBA" id="ARBA00022563"/>
    </source>
</evidence>
<dbReference type="Pfam" id="PF05221">
    <property type="entry name" value="AdoHcyase"/>
    <property type="match status" value="2"/>
</dbReference>
<sequence>MTSLAESGKKKIEWVKKHMKVLNYLKNLYQTENPFEGVNVAISIHLEAKTAYLGIVLKELGANVAITGSNPLSTQEDVVEALKEYGLNVHAERSLDETVYWKNIDKILSTNPNIILDDGADLGITLIEKYPEKVSNLWGICEETTTGVKRYKSLFKENKLPVPVILVNDSYMKYLFDNRYGTGQSTWDGIMRSTNLSVSGKVVVVAGYGWCGKGVAMRAKGLGANVIITEVDPIKANEAIMDGFRVMKMDEAVKYGDFFVTVTGDIDVITKRHFLEMKDGAILSNAGHFDVEVKVKDLEEIAVDKINVRNGVEEYKLPNGKSVFLLGQGRLVNLVNGDGHPAEIMDLSFSLQLEGAKYIKENHEKMKVNISPVPYEIDEKIAQIKLKTLGIEIDTLSKEQQENLNSWK</sequence>
<evidence type="ECO:0000256" key="6">
    <source>
        <dbReference type="PIRSR" id="PIRSR001109-2"/>
    </source>
</evidence>
<dbReference type="FunFam" id="3.40.50.720:FF:000004">
    <property type="entry name" value="Adenosylhomocysteinase"/>
    <property type="match status" value="1"/>
</dbReference>
<reference evidence="10 11" key="1">
    <citation type="submission" date="2013-12" db="EMBL/GenBank/DDBJ databases">
        <title>Comparative genomics of Petrotoga isolates.</title>
        <authorList>
            <person name="Nesbo C.L."/>
            <person name="Charchuk R."/>
            <person name="Chow K."/>
        </authorList>
    </citation>
    <scope>NUCLEOTIDE SEQUENCE [LARGE SCALE GENOMIC DNA]</scope>
    <source>
        <strain evidence="10 11">DSM 13574</strain>
    </source>
</reference>
<dbReference type="SUPFAM" id="SSF52283">
    <property type="entry name" value="Formate/glycerate dehydrogenase catalytic domain-like"/>
    <property type="match status" value="1"/>
</dbReference>
<keyword evidence="4 6" id="KW-0520">NAD</keyword>
<dbReference type="AlphaFoldDB" id="A0A2K1NZS4"/>
<evidence type="ECO:0000256" key="3">
    <source>
        <dbReference type="ARBA" id="ARBA00022801"/>
    </source>
</evidence>
<feature type="binding site" evidence="6">
    <location>
        <begin position="286"/>
        <end position="288"/>
    </location>
    <ligand>
        <name>NAD(+)</name>
        <dbReference type="ChEBI" id="CHEBI:57540"/>
    </ligand>
</feature>
<evidence type="ECO:0000256" key="5">
    <source>
        <dbReference type="NCBIfam" id="TIGR00936"/>
    </source>
</evidence>
<dbReference type="EC" id="3.13.2.1" evidence="5 7"/>
<evidence type="ECO:0000259" key="9">
    <source>
        <dbReference type="SMART" id="SM00997"/>
    </source>
</evidence>
<organism evidence="10 11">
    <name type="scientific">Petrotoga olearia DSM 13574</name>
    <dbReference type="NCBI Taxonomy" id="1122955"/>
    <lineage>
        <taxon>Bacteria</taxon>
        <taxon>Thermotogati</taxon>
        <taxon>Thermotogota</taxon>
        <taxon>Thermotogae</taxon>
        <taxon>Petrotogales</taxon>
        <taxon>Petrotogaceae</taxon>
        <taxon>Petrotoga</taxon>
    </lineage>
</organism>
<dbReference type="NCBIfam" id="NF004005">
    <property type="entry name" value="PRK05476.2-3"/>
    <property type="match status" value="1"/>
</dbReference>